<dbReference type="EMBL" id="JBBKZU010000003">
    <property type="protein sequence ID" value="MEJ8811056.1"/>
    <property type="molecule type" value="Genomic_DNA"/>
</dbReference>
<keyword evidence="7" id="KW-1185">Reference proteome</keyword>
<evidence type="ECO:0000313" key="7">
    <source>
        <dbReference type="Proteomes" id="UP001365846"/>
    </source>
</evidence>
<dbReference type="SMART" id="SM00858">
    <property type="entry name" value="SAF"/>
    <property type="match status" value="1"/>
</dbReference>
<accession>A0ABU8VBS1</accession>
<evidence type="ECO:0000256" key="2">
    <source>
        <dbReference type="ARBA" id="ARBA00022729"/>
    </source>
</evidence>
<dbReference type="NCBIfam" id="TIGR03170">
    <property type="entry name" value="flgA_cterm"/>
    <property type="match status" value="1"/>
</dbReference>
<reference evidence="6 7" key="1">
    <citation type="submission" date="2024-03" db="EMBL/GenBank/DDBJ databases">
        <title>Novel species of the genus Variovorax.</title>
        <authorList>
            <person name="Liu Q."/>
            <person name="Xin Y.-H."/>
        </authorList>
    </citation>
    <scope>NUCLEOTIDE SEQUENCE [LARGE SCALE GENOMIC DNA]</scope>
    <source>
        <strain evidence="6 7">KACC 18899</strain>
    </source>
</reference>
<evidence type="ECO:0000313" key="6">
    <source>
        <dbReference type="EMBL" id="MEJ8811056.1"/>
    </source>
</evidence>
<dbReference type="Gene3D" id="2.30.30.760">
    <property type="match status" value="1"/>
</dbReference>
<feature type="domain" description="SAF" evidence="5">
    <location>
        <begin position="110"/>
        <end position="172"/>
    </location>
</feature>
<dbReference type="InterPro" id="IPR017585">
    <property type="entry name" value="SAF_FlgA"/>
</dbReference>
<dbReference type="Pfam" id="PF13144">
    <property type="entry name" value="ChapFlgA"/>
    <property type="match status" value="1"/>
</dbReference>
<dbReference type="RefSeq" id="WP_340356370.1">
    <property type="nucleotide sequence ID" value="NZ_JBBKZU010000003.1"/>
</dbReference>
<evidence type="ECO:0000259" key="5">
    <source>
        <dbReference type="SMART" id="SM00858"/>
    </source>
</evidence>
<keyword evidence="4" id="KW-1005">Bacterial flagellum biogenesis</keyword>
<dbReference type="PANTHER" id="PTHR36307">
    <property type="entry name" value="FLAGELLA BASAL BODY P-RING FORMATION PROTEIN FLGA"/>
    <property type="match status" value="1"/>
</dbReference>
<feature type="chain" id="PRO_5044977336" description="Flagella basal body P-ring formation protein FlgA" evidence="4">
    <location>
        <begin position="29"/>
        <end position="234"/>
    </location>
</feature>
<dbReference type="Pfam" id="PF17656">
    <property type="entry name" value="ChapFlgA_N"/>
    <property type="match status" value="1"/>
</dbReference>
<dbReference type="InterPro" id="IPR041231">
    <property type="entry name" value="FlgA_N"/>
</dbReference>
<dbReference type="InterPro" id="IPR013974">
    <property type="entry name" value="SAF"/>
</dbReference>
<name>A0ABU8VBS1_9BURK</name>
<dbReference type="CDD" id="cd11614">
    <property type="entry name" value="SAF_CpaB_FlgA_like"/>
    <property type="match status" value="1"/>
</dbReference>
<gene>
    <name evidence="6" type="primary">flgA</name>
    <name evidence="6" type="ORF">WKW77_08240</name>
</gene>
<keyword evidence="2 4" id="KW-0732">Signal</keyword>
<dbReference type="Proteomes" id="UP001365846">
    <property type="component" value="Unassembled WGS sequence"/>
</dbReference>
<keyword evidence="6" id="KW-0966">Cell projection</keyword>
<proteinExistence type="inferred from homology"/>
<comment type="caution">
    <text evidence="6">The sequence shown here is derived from an EMBL/GenBank/DDBJ whole genome shotgun (WGS) entry which is preliminary data.</text>
</comment>
<comment type="function">
    <text evidence="4">Involved in the assembly process of the P-ring formation. It may associate with FlgF on the rod constituting a structure essential for the P-ring assembly or may act as a modulator protein for the P-ring assembly.</text>
</comment>
<organism evidence="6 7">
    <name type="scientific">Variovorax ureilyticus</name>
    <dbReference type="NCBI Taxonomy" id="1836198"/>
    <lineage>
        <taxon>Bacteria</taxon>
        <taxon>Pseudomonadati</taxon>
        <taxon>Pseudomonadota</taxon>
        <taxon>Betaproteobacteria</taxon>
        <taxon>Burkholderiales</taxon>
        <taxon>Comamonadaceae</taxon>
        <taxon>Variovorax</taxon>
    </lineage>
</organism>
<keyword evidence="3 4" id="KW-0574">Periplasm</keyword>
<dbReference type="PANTHER" id="PTHR36307:SF1">
    <property type="entry name" value="FLAGELLA BASAL BODY P-RING FORMATION PROTEIN FLGA"/>
    <property type="match status" value="1"/>
</dbReference>
<dbReference type="Gene3D" id="3.90.1210.10">
    <property type="entry name" value="Antifreeze-like/N-acetylneuraminic acid synthase C-terminal domain"/>
    <property type="match status" value="1"/>
</dbReference>
<sequence length="234" mass="24838">MEQRKTFGRLLRIVLPACMAGIGVASFAASQLPEEAREAIERYLQVQTSGLPGKARVSFLPTGGALPPCSDYEAFMPTGTAPWGRVSIGLRCRGDKPWSRFVSANVAVEGRYFVAARAIEPGMTLGAGDFIERSGDLTALPRNVVTEANALRGVTSAQRIAAGAPLRKEHVRSMIVIQQGQTVQVVAQGAGFTVSTEGKAMTRAEVGAAVQARTRDGRLVSGIADEEGQIRLAQ</sequence>
<feature type="signal peptide" evidence="4">
    <location>
        <begin position="1"/>
        <end position="28"/>
    </location>
</feature>
<evidence type="ECO:0000256" key="3">
    <source>
        <dbReference type="ARBA" id="ARBA00022764"/>
    </source>
</evidence>
<protein>
    <recommendedName>
        <fullName evidence="4">Flagella basal body P-ring formation protein FlgA</fullName>
    </recommendedName>
</protein>
<evidence type="ECO:0000256" key="4">
    <source>
        <dbReference type="RuleBase" id="RU362063"/>
    </source>
</evidence>
<comment type="subcellular location">
    <subcellularLocation>
        <location evidence="1 4">Periplasm</location>
    </subcellularLocation>
</comment>
<keyword evidence="6" id="KW-0969">Cilium</keyword>
<keyword evidence="6" id="KW-0282">Flagellum</keyword>
<dbReference type="InterPro" id="IPR039246">
    <property type="entry name" value="Flagellar_FlgA"/>
</dbReference>
<comment type="similarity">
    <text evidence="4">Belongs to the FlgA family.</text>
</comment>
<evidence type="ECO:0000256" key="1">
    <source>
        <dbReference type="ARBA" id="ARBA00004418"/>
    </source>
</evidence>